<protein>
    <submittedName>
        <fullName evidence="2">Uncharacterized protein</fullName>
    </submittedName>
</protein>
<gene>
    <name evidence="1" type="ORF">LITE_LOCUS5027</name>
    <name evidence="2" type="ORF">LITE_LOCUS5171</name>
</gene>
<comment type="caution">
    <text evidence="2">The sequence shown here is derived from an EMBL/GenBank/DDBJ whole genome shotgun (WGS) entry which is preliminary data.</text>
</comment>
<keyword evidence="3" id="KW-1185">Reference proteome</keyword>
<evidence type="ECO:0000313" key="1">
    <source>
        <dbReference type="EMBL" id="CAI0386148.1"/>
    </source>
</evidence>
<proteinExistence type="predicted"/>
<reference evidence="2" key="1">
    <citation type="submission" date="2022-08" db="EMBL/GenBank/DDBJ databases">
        <authorList>
            <person name="Gutierrez-Valencia J."/>
        </authorList>
    </citation>
    <scope>NUCLEOTIDE SEQUENCE</scope>
</reference>
<dbReference type="EMBL" id="CAMGYJ010000002">
    <property type="protein sequence ID" value="CAI0386148.1"/>
    <property type="molecule type" value="Genomic_DNA"/>
</dbReference>
<dbReference type="AlphaFoldDB" id="A0AAV0HRF9"/>
<evidence type="ECO:0000313" key="3">
    <source>
        <dbReference type="Proteomes" id="UP001154282"/>
    </source>
</evidence>
<dbReference type="EMBL" id="CAMGYJ010000002">
    <property type="protein sequence ID" value="CAI0386615.1"/>
    <property type="molecule type" value="Genomic_DNA"/>
</dbReference>
<dbReference type="Proteomes" id="UP001154282">
    <property type="component" value="Unassembled WGS sequence"/>
</dbReference>
<organism evidence="2 3">
    <name type="scientific">Linum tenue</name>
    <dbReference type="NCBI Taxonomy" id="586396"/>
    <lineage>
        <taxon>Eukaryota</taxon>
        <taxon>Viridiplantae</taxon>
        <taxon>Streptophyta</taxon>
        <taxon>Embryophyta</taxon>
        <taxon>Tracheophyta</taxon>
        <taxon>Spermatophyta</taxon>
        <taxon>Magnoliopsida</taxon>
        <taxon>eudicotyledons</taxon>
        <taxon>Gunneridae</taxon>
        <taxon>Pentapetalae</taxon>
        <taxon>rosids</taxon>
        <taxon>fabids</taxon>
        <taxon>Malpighiales</taxon>
        <taxon>Linaceae</taxon>
        <taxon>Linum</taxon>
    </lineage>
</organism>
<accession>A0AAV0HRF9</accession>
<evidence type="ECO:0000313" key="2">
    <source>
        <dbReference type="EMBL" id="CAI0386615.1"/>
    </source>
</evidence>
<sequence length="44" mass="4865">MIWRGLWRGGISTRRMGILGRGVTCCTGHLELGNRVLLLPCPIT</sequence>
<name>A0AAV0HRF9_9ROSI</name>